<evidence type="ECO:0000313" key="2">
    <source>
        <dbReference type="Proteomes" id="UP001152562"/>
    </source>
</evidence>
<organism evidence="1 2">
    <name type="scientific">Pieris brassicae</name>
    <name type="common">White butterfly</name>
    <name type="synonym">Large white butterfly</name>
    <dbReference type="NCBI Taxonomy" id="7116"/>
    <lineage>
        <taxon>Eukaryota</taxon>
        <taxon>Metazoa</taxon>
        <taxon>Ecdysozoa</taxon>
        <taxon>Arthropoda</taxon>
        <taxon>Hexapoda</taxon>
        <taxon>Insecta</taxon>
        <taxon>Pterygota</taxon>
        <taxon>Neoptera</taxon>
        <taxon>Endopterygota</taxon>
        <taxon>Lepidoptera</taxon>
        <taxon>Glossata</taxon>
        <taxon>Ditrysia</taxon>
        <taxon>Papilionoidea</taxon>
        <taxon>Pieridae</taxon>
        <taxon>Pierinae</taxon>
        <taxon>Pieris</taxon>
    </lineage>
</organism>
<dbReference type="SUPFAM" id="SSF48371">
    <property type="entry name" value="ARM repeat"/>
    <property type="match status" value="1"/>
</dbReference>
<name>A0A9P0TM35_PIEBR</name>
<protein>
    <submittedName>
        <fullName evidence="1">Uncharacterized protein</fullName>
    </submittedName>
</protein>
<evidence type="ECO:0000313" key="1">
    <source>
        <dbReference type="EMBL" id="CAH4032456.1"/>
    </source>
</evidence>
<dbReference type="Proteomes" id="UP001152562">
    <property type="component" value="Unassembled WGS sequence"/>
</dbReference>
<reference evidence="1" key="1">
    <citation type="submission" date="2022-05" db="EMBL/GenBank/DDBJ databases">
        <authorList>
            <person name="Okamura Y."/>
        </authorList>
    </citation>
    <scope>NUCLEOTIDE SEQUENCE</scope>
</reference>
<dbReference type="InterPro" id="IPR016024">
    <property type="entry name" value="ARM-type_fold"/>
</dbReference>
<proteinExistence type="predicted"/>
<keyword evidence="2" id="KW-1185">Reference proteome</keyword>
<sequence length="1794" mass="197056">MEIWEKLIDACTSFKDIISFKKAISSARIVLSNDLTVFELDWFVSTLLHRPVNLLGTLQEKQGDSLWIESIVDALALLANLLQTHNGLHHYYHQIVQVCSMVSNGASRTPALTCLLHTSHHSAASAANLQHLIAEFECPRVSSRGPLGLLIGSICRSWPQVIEEQGERVWRVFLQVLEDEKLSGTARAAVLEGASGILSACGPELPTADLLGFYNLLRTAVFLHPRCLTVCMRILRCHVALFSERASEDTMLRMRLWELGVEPAYLALSAIYHHLARNSQLYTTLAAEVVKYAGATQAAARVVALRALHELHTLPDSNVASPLCYIHVPKLECKLRGDLQNDDVVLIAWCIETGVSGASELVSAWIERNTPLHSSREQQLARAVLAAPYSLRKWTIHAMVTESCCTNGRQRCTTLCKCLCDVSSEKNSENESDSLYAMAEMLDILVEEVLTVVRGHSMHCGKQGDCEPIAGISALVCVALRSGNSGAVVAGARLVGALSSCGVRHPAAVPAALSAALASPLAPSTIELKTLRVESLRDAETQWQCCEVVCSSGIAPPQFLANFTLAAAEIVLSSGRTETTLLCACVRTLAALVRTHRDSIDKTLLNEVSKRIAELPARSSAHSRIERELRREILLFLGQCPLETSGNLVRHATPVILYDIDLEKHNIASALEAATHTPSLEVENAQKMADYLSKILRFKRPCDPPISILTWLARSGADLLPFAAMFTQRALPELFQSVERERSAVTRKALAALATAVLKTLPPEEQEMQLRFLLTTDQDSTLEGSLEILLAASRAVRDDSVSLRAEILKALAVKGGLHLASLSPVSCLPPADVISSLLSGPLPPGFDPFNDRLVLERVASDYSDLVVEAIDDNCNFNRLLNVLNEIRGSPGLSRRVCLTRDGLVPSKLFALECSAPDVAFQFIAWNAEVLMEINSEATIETVCRLIASVKIDDIRAIRNLAECVQRVTHNNSDVNKLYEASENWLRKQELCEVTRELRRYVFKTERWQVVQGVRGMIKASGVKPDVVGEEAVNWGKAVRDIYDTGIERYAPHRPYLMDVLCVALPALNIQEFEQLFDDDVSFCKWAVPALLYLIELKGNEHLPLKKTQIAELLPLVCKAPVEFVDRLWADFESNSTFEEKIEAALVIGAGEARLWAERIVLNSAPPLQVLQLLPLLPSDMRRRVASSALVAAGVTGAGGVACAKEGVAVAAVRALLAATPTLELVDIVATLADDEMECDWFEAALSQWARNAAANACAADILTRLHELCWDARTLGALRVLVPMLRAIDPSLVEDLMSQWSNRLIGAIRVKPRPGGDQRPLIRCLNDYVRALTLLTIAFERVPRAHHERPDAKLHQELSSQPFQLVRQVSTLCVALRESVRTAYDDNQRELFRVFECANFKCLSSALFCRQGAPSTFRAILDDAVWQRLVQTSITLPIISQSHATPRPGETASVQSRVFLTTLTDDPLLYDLHEGVQMETSEAEVGGQLGAIWVHECTNTLSVLLRHSVRALPPDLYLTPIRAALATSRTRPLRWLLAQAVCDVPSLVDTLRDDLLAVALDTLENGLNAIQLYVLGVVKPVPLDVARATGVLTALVQTAVELESRAPRLLTDTLESWSRAHAGMVLPDTCYKEYVAENSPNRPEVTRRCPEPKFGALVPSFSYPGGSMNLQPGAVLPQWCSRGLVFWRPTCCPVMASPTPGLSSSSSPFLKRRLSQRSLDFGRSRQPLTMAEIEAVIAHSGSDIEESKSEDDATGDFIADIGEAVDGETYNVGSMSHIVNDLRSEIIWVEEAEE</sequence>
<dbReference type="EMBL" id="CALOZG010000029">
    <property type="protein sequence ID" value="CAH4032456.1"/>
    <property type="molecule type" value="Genomic_DNA"/>
</dbReference>
<comment type="caution">
    <text evidence="1">The sequence shown here is derived from an EMBL/GenBank/DDBJ whole genome shotgun (WGS) entry which is preliminary data.</text>
</comment>
<accession>A0A9P0TM35</accession>
<gene>
    <name evidence="1" type="ORF">PIBRA_LOCUS8838</name>
</gene>